<keyword evidence="3" id="KW-1185">Reference proteome</keyword>
<sequence>MTTLKQELLAIKSILASFKLAAKTFFNVSEAASYLSLSEDAVYRLMAAKKLKHSRPNGKVIYIQREYCDQYVRLNTVRTIDEIEAEAALRVNKKGGKW</sequence>
<dbReference type="Pfam" id="PF12728">
    <property type="entry name" value="HTH_17"/>
    <property type="match status" value="1"/>
</dbReference>
<dbReference type="EMBL" id="JBHULU010000013">
    <property type="protein sequence ID" value="MFD2514177.1"/>
    <property type="molecule type" value="Genomic_DNA"/>
</dbReference>
<accession>A0ABW5IKJ6</accession>
<dbReference type="RefSeq" id="WP_377506231.1">
    <property type="nucleotide sequence ID" value="NZ_JBHULU010000013.1"/>
</dbReference>
<proteinExistence type="predicted"/>
<name>A0ABW5IKJ6_9BACT</name>
<dbReference type="InterPro" id="IPR010093">
    <property type="entry name" value="SinI_DNA-bd"/>
</dbReference>
<evidence type="ECO:0000259" key="1">
    <source>
        <dbReference type="Pfam" id="PF12728"/>
    </source>
</evidence>
<dbReference type="InterPro" id="IPR041657">
    <property type="entry name" value="HTH_17"/>
</dbReference>
<comment type="caution">
    <text evidence="2">The sequence shown here is derived from an EMBL/GenBank/DDBJ whole genome shotgun (WGS) entry which is preliminary data.</text>
</comment>
<organism evidence="2 3">
    <name type="scientific">Pontibacter locisalis</name>
    <dbReference type="NCBI Taxonomy" id="1719035"/>
    <lineage>
        <taxon>Bacteria</taxon>
        <taxon>Pseudomonadati</taxon>
        <taxon>Bacteroidota</taxon>
        <taxon>Cytophagia</taxon>
        <taxon>Cytophagales</taxon>
        <taxon>Hymenobacteraceae</taxon>
        <taxon>Pontibacter</taxon>
    </lineage>
</organism>
<gene>
    <name evidence="2" type="ORF">ACFSRY_09890</name>
</gene>
<feature type="domain" description="Helix-turn-helix" evidence="1">
    <location>
        <begin position="26"/>
        <end position="67"/>
    </location>
</feature>
<evidence type="ECO:0000313" key="3">
    <source>
        <dbReference type="Proteomes" id="UP001597544"/>
    </source>
</evidence>
<evidence type="ECO:0000313" key="2">
    <source>
        <dbReference type="EMBL" id="MFD2514177.1"/>
    </source>
</evidence>
<reference evidence="3" key="1">
    <citation type="journal article" date="2019" name="Int. J. Syst. Evol. Microbiol.">
        <title>The Global Catalogue of Microorganisms (GCM) 10K type strain sequencing project: providing services to taxonomists for standard genome sequencing and annotation.</title>
        <authorList>
            <consortium name="The Broad Institute Genomics Platform"/>
            <consortium name="The Broad Institute Genome Sequencing Center for Infectious Disease"/>
            <person name="Wu L."/>
            <person name="Ma J."/>
        </authorList>
    </citation>
    <scope>NUCLEOTIDE SEQUENCE [LARGE SCALE GENOMIC DNA]</scope>
    <source>
        <strain evidence="3">KCTC 42498</strain>
    </source>
</reference>
<dbReference type="Proteomes" id="UP001597544">
    <property type="component" value="Unassembled WGS sequence"/>
</dbReference>
<protein>
    <submittedName>
        <fullName evidence="2">Helix-turn-helix domain-containing protein</fullName>
    </submittedName>
</protein>
<dbReference type="NCBIfam" id="TIGR01764">
    <property type="entry name" value="excise"/>
    <property type="match status" value="1"/>
</dbReference>